<evidence type="ECO:0000256" key="4">
    <source>
        <dbReference type="PROSITE-ProRule" id="PRU10007"/>
    </source>
</evidence>
<dbReference type="OrthoDB" id="9812625at2"/>
<dbReference type="PANTHER" id="PTHR11699">
    <property type="entry name" value="ALDEHYDE DEHYDROGENASE-RELATED"/>
    <property type="match status" value="1"/>
</dbReference>
<evidence type="ECO:0000256" key="5">
    <source>
        <dbReference type="RuleBase" id="RU003345"/>
    </source>
</evidence>
<keyword evidence="2 5" id="KW-0560">Oxidoreductase</keyword>
<dbReference type="InterPro" id="IPR015590">
    <property type="entry name" value="Aldehyde_DH_dom"/>
</dbReference>
<dbReference type="FunFam" id="3.40.605.10:FF:000007">
    <property type="entry name" value="NAD/NADP-dependent betaine aldehyde dehydrogenase"/>
    <property type="match status" value="1"/>
</dbReference>
<evidence type="ECO:0000313" key="7">
    <source>
        <dbReference type="EMBL" id="SMX31982.1"/>
    </source>
</evidence>
<reference evidence="8" key="1">
    <citation type="submission" date="2017-05" db="EMBL/GenBank/DDBJ databases">
        <authorList>
            <person name="Rodrigo-Torres L."/>
            <person name="Arahal R. D."/>
            <person name="Lucena T."/>
        </authorList>
    </citation>
    <scope>NUCLEOTIDE SEQUENCE [LARGE SCALE GENOMIC DNA]</scope>
    <source>
        <strain evidence="8">CECT 8621</strain>
    </source>
</reference>
<dbReference type="RefSeq" id="WP_093965886.1">
    <property type="nucleotide sequence ID" value="NZ_FXYE01000001.1"/>
</dbReference>
<evidence type="ECO:0000256" key="3">
    <source>
        <dbReference type="PIRNR" id="PIRNR036490"/>
    </source>
</evidence>
<sequence length="786" mass="83982">MNVSEIFETMDYGPAPEGAAEALAWLVDGGDRFGHFIDGKFTSPTDGFESRNPATEEVLATLSQATPDDVDAAVAAARKAQAKWGKLPGHARAKYLYALARLVQKHARLFAVLETLDNGKPIRESRDIDIPLVQRHFYYHAGLAQLMEAELPGHEPLGVCGQIIPWNFPLLMLAWKVAPALAAGNTVVLKPAEYTSLTALRFADICREAGLPKGVVNIVTGDGAAGELIVNHSGIDKIAFTGSTEVGRKIREATAGSGKSLTLELGGKSPYIVFEDADIDSAIEGLVDAIWFNQGQVCCAGSRLLVQEGIADRFYAKLKTRMDGLRLGNPLDKCIDVGAVVDPVQLETITQLVTEGGAEGEVYQAKCAIPEQGCYYPPTLITGLSPAAKLMQEEIFGPVLVGCTFRTPAEAVQLANNTRYGLAASVWTENVNLALDIAPKLVAGVVWVNATNLFDAAAGFGGMRESGFGREGGWEGIHAYLKPARITKPLKPITAEAKPEELDVADPLDRTAKLYIGGKQARPDSGYSRPIYGARGRLLGHAGLGSRKDIRNAVEAAHKAAGWAKTTGHLRAQILYYIAENLSARSAEFTERLRSLTGVHAKTAQAEVETAIARLFTYAAWADKYDGAAHSVPIRGVALAMHEPVGVIGALCPDDAPLLGLVSVMAPAIAMGNTCVLTASEPFPLAATDFYQVLETSDVPAGVVNIITGNHAELAPTLAGHLDVDAVWSFSSSDVSAVIEKGAAGNLKRTWVNHARTRDWMTAEGEGREFLRAATEVKNIWVPYGE</sequence>
<evidence type="ECO:0000313" key="8">
    <source>
        <dbReference type="Proteomes" id="UP000202922"/>
    </source>
</evidence>
<dbReference type="SUPFAM" id="SSF53720">
    <property type="entry name" value="ALDH-like"/>
    <property type="match status" value="2"/>
</dbReference>
<accession>A0A238JQ52</accession>
<dbReference type="InterPro" id="IPR016163">
    <property type="entry name" value="Ald_DH_C"/>
</dbReference>
<dbReference type="FunFam" id="3.40.309.10:FF:000012">
    <property type="entry name" value="Betaine aldehyde dehydrogenase"/>
    <property type="match status" value="1"/>
</dbReference>
<dbReference type="PIRSF" id="PIRSF036490">
    <property type="entry name" value="Aldedh_dupl"/>
    <property type="match status" value="1"/>
</dbReference>
<dbReference type="AlphaFoldDB" id="A0A238JQ52"/>
<protein>
    <submittedName>
        <fullName evidence="7">Putative aldehyde dehydrogenase AldA</fullName>
        <ecNumber evidence="7">1.2.1.3</ecNumber>
    </submittedName>
</protein>
<dbReference type="GO" id="GO:0004029">
    <property type="term" value="F:aldehyde dehydrogenase (NAD+) activity"/>
    <property type="evidence" value="ECO:0007669"/>
    <property type="project" value="UniProtKB-EC"/>
</dbReference>
<proteinExistence type="inferred from homology"/>
<feature type="domain" description="Aldehyde dehydrogenase" evidence="6">
    <location>
        <begin position="534"/>
        <end position="752"/>
    </location>
</feature>
<dbReference type="EMBL" id="FXYE01000001">
    <property type="protein sequence ID" value="SMX31982.1"/>
    <property type="molecule type" value="Genomic_DNA"/>
</dbReference>
<dbReference type="Pfam" id="PF00171">
    <property type="entry name" value="Aldedh"/>
    <property type="match status" value="2"/>
</dbReference>
<name>A0A238JQ52_9RHOB</name>
<dbReference type="CDD" id="cd07111">
    <property type="entry name" value="ALDH_F16"/>
    <property type="match status" value="1"/>
</dbReference>
<feature type="active site" evidence="4">
    <location>
        <position position="264"/>
    </location>
</feature>
<gene>
    <name evidence="7" type="primary">aldA</name>
    <name evidence="7" type="ORF">COL8621_00672</name>
</gene>
<dbReference type="Proteomes" id="UP000202922">
    <property type="component" value="Unassembled WGS sequence"/>
</dbReference>
<dbReference type="PROSITE" id="PS00687">
    <property type="entry name" value="ALDEHYDE_DEHYDR_GLU"/>
    <property type="match status" value="1"/>
</dbReference>
<dbReference type="Gene3D" id="3.40.309.10">
    <property type="entry name" value="Aldehyde Dehydrogenase, Chain A, domain 2"/>
    <property type="match status" value="1"/>
</dbReference>
<dbReference type="Gene3D" id="3.40.605.10">
    <property type="entry name" value="Aldehyde Dehydrogenase, Chain A, domain 1"/>
    <property type="match status" value="2"/>
</dbReference>
<evidence type="ECO:0000256" key="1">
    <source>
        <dbReference type="ARBA" id="ARBA00009986"/>
    </source>
</evidence>
<dbReference type="InterPro" id="IPR011408">
    <property type="entry name" value="Aldehyde_DH"/>
</dbReference>
<dbReference type="EC" id="1.2.1.3" evidence="7"/>
<dbReference type="InterPro" id="IPR016161">
    <property type="entry name" value="Ald_DH/histidinol_DH"/>
</dbReference>
<evidence type="ECO:0000256" key="2">
    <source>
        <dbReference type="ARBA" id="ARBA00023002"/>
    </source>
</evidence>
<dbReference type="InterPro" id="IPR016162">
    <property type="entry name" value="Ald_DH_N"/>
</dbReference>
<comment type="similarity">
    <text evidence="1 3 5">Belongs to the aldehyde dehydrogenase family.</text>
</comment>
<keyword evidence="8" id="KW-1185">Reference proteome</keyword>
<evidence type="ECO:0000259" key="6">
    <source>
        <dbReference type="Pfam" id="PF00171"/>
    </source>
</evidence>
<organism evidence="7 8">
    <name type="scientific">Actibacterium lipolyticum</name>
    <dbReference type="NCBI Taxonomy" id="1524263"/>
    <lineage>
        <taxon>Bacteria</taxon>
        <taxon>Pseudomonadati</taxon>
        <taxon>Pseudomonadota</taxon>
        <taxon>Alphaproteobacteria</taxon>
        <taxon>Rhodobacterales</taxon>
        <taxon>Roseobacteraceae</taxon>
        <taxon>Actibacterium</taxon>
    </lineage>
</organism>
<dbReference type="InterPro" id="IPR029510">
    <property type="entry name" value="Ald_DH_CS_GLU"/>
</dbReference>
<feature type="domain" description="Aldehyde dehydrogenase" evidence="6">
    <location>
        <begin position="47"/>
        <end position="482"/>
    </location>
</feature>